<accession>A0A2N8HAL4</accession>
<organism evidence="1 2">
    <name type="scientific">Akkermansia muciniphila</name>
    <dbReference type="NCBI Taxonomy" id="239935"/>
    <lineage>
        <taxon>Bacteria</taxon>
        <taxon>Pseudomonadati</taxon>
        <taxon>Verrucomicrobiota</taxon>
        <taxon>Verrucomicrobiia</taxon>
        <taxon>Verrucomicrobiales</taxon>
        <taxon>Akkermansiaceae</taxon>
        <taxon>Akkermansia</taxon>
    </lineage>
</organism>
<dbReference type="EMBL" id="PJKA01000013">
    <property type="protein sequence ID" value="PNC16901.1"/>
    <property type="molecule type" value="Genomic_DNA"/>
</dbReference>
<dbReference type="RefSeq" id="WP_102714941.1">
    <property type="nucleotide sequence ID" value="NZ_PJKA01000013.1"/>
</dbReference>
<dbReference type="Proteomes" id="UP000236000">
    <property type="component" value="Unassembled WGS sequence"/>
</dbReference>
<dbReference type="AlphaFoldDB" id="A0A2N8HAL4"/>
<name>A0A2N8HAL4_9BACT</name>
<evidence type="ECO:0000313" key="1">
    <source>
        <dbReference type="EMBL" id="PNC16901.1"/>
    </source>
</evidence>
<sequence>MQFLKRYKLLLSVLTLAAAGLYFLSIPVLLWRCDRDLDLAKNHQETFFNVSTLEFTDGTAAYGIGFDSHYSILHPLSGTIVLLDGSGTKRRMTGGHICGGDGLGMYMRIYEKIQERDKLPATNPSFLEFLHRQKFKE</sequence>
<proteinExistence type="predicted"/>
<protein>
    <submittedName>
        <fullName evidence="1">Uncharacterized protein</fullName>
    </submittedName>
</protein>
<comment type="caution">
    <text evidence="1">The sequence shown here is derived from an EMBL/GenBank/DDBJ whole genome shotgun (WGS) entry which is preliminary data.</text>
</comment>
<reference evidence="1 2" key="1">
    <citation type="journal article" date="2017" name="BMC Genomics">
        <title>Genome sequencing of 39 Akkermansia muciniphila isolates reveals its population structure, genomic and functional diverisity, and global distribution in mammalian gut microbiotas.</title>
        <authorList>
            <person name="Guo X."/>
            <person name="Li S."/>
            <person name="Zhang J."/>
            <person name="Wu F."/>
            <person name="Li X."/>
            <person name="Wu D."/>
            <person name="Zhang M."/>
            <person name="Ou Z."/>
            <person name="Jie Z."/>
            <person name="Yan Q."/>
            <person name="Li P."/>
            <person name="Yi J."/>
            <person name="Peng Y."/>
        </authorList>
    </citation>
    <scope>NUCLEOTIDE SEQUENCE [LARGE SCALE GENOMIC DNA]</scope>
    <source>
        <strain evidence="1 2">GP24</strain>
    </source>
</reference>
<evidence type="ECO:0000313" key="2">
    <source>
        <dbReference type="Proteomes" id="UP000236000"/>
    </source>
</evidence>
<gene>
    <name evidence="1" type="ORF">CXU22_09600</name>
</gene>